<feature type="region of interest" description="Disordered" evidence="1">
    <location>
        <begin position="146"/>
        <end position="187"/>
    </location>
</feature>
<dbReference type="GO" id="GO:0042594">
    <property type="term" value="P:response to starvation"/>
    <property type="evidence" value="ECO:0007669"/>
    <property type="project" value="TreeGrafter"/>
</dbReference>
<feature type="compositionally biased region" description="Low complexity" evidence="1">
    <location>
        <begin position="769"/>
        <end position="795"/>
    </location>
</feature>
<evidence type="ECO:0000313" key="3">
    <source>
        <dbReference type="Proteomes" id="UP000095751"/>
    </source>
</evidence>
<keyword evidence="3" id="KW-1185">Reference proteome</keyword>
<dbReference type="GO" id="GO:0005634">
    <property type="term" value="C:nucleus"/>
    <property type="evidence" value="ECO:0007669"/>
    <property type="project" value="TreeGrafter"/>
</dbReference>
<organism evidence="2 3">
    <name type="scientific">Fragilariopsis cylindrus CCMP1102</name>
    <dbReference type="NCBI Taxonomy" id="635003"/>
    <lineage>
        <taxon>Eukaryota</taxon>
        <taxon>Sar</taxon>
        <taxon>Stramenopiles</taxon>
        <taxon>Ochrophyta</taxon>
        <taxon>Bacillariophyta</taxon>
        <taxon>Bacillariophyceae</taxon>
        <taxon>Bacillariophycidae</taxon>
        <taxon>Bacillariales</taxon>
        <taxon>Bacillariaceae</taxon>
        <taxon>Fragilariopsis</taxon>
    </lineage>
</organism>
<reference evidence="2 3" key="1">
    <citation type="submission" date="2016-09" db="EMBL/GenBank/DDBJ databases">
        <title>Extensive genetic diversity and differential bi-allelic expression allows diatom success in the polar Southern Ocean.</title>
        <authorList>
            <consortium name="DOE Joint Genome Institute"/>
            <person name="Mock T."/>
            <person name="Otillar R.P."/>
            <person name="Strauss J."/>
            <person name="Dupont C."/>
            <person name="Frickenhaus S."/>
            <person name="Maumus F."/>
            <person name="Mcmullan M."/>
            <person name="Sanges R."/>
            <person name="Schmutz J."/>
            <person name="Toseland A."/>
            <person name="Valas R."/>
            <person name="Veluchamy A."/>
            <person name="Ward B.J."/>
            <person name="Allen A."/>
            <person name="Barry K."/>
            <person name="Falciatore A."/>
            <person name="Ferrante M."/>
            <person name="Fortunato A.E."/>
            <person name="Gloeckner G."/>
            <person name="Gruber A."/>
            <person name="Hipkin R."/>
            <person name="Janech M."/>
            <person name="Kroth P."/>
            <person name="Leese F."/>
            <person name="Lindquist E."/>
            <person name="Lyon B.R."/>
            <person name="Martin J."/>
            <person name="Mayer C."/>
            <person name="Parker M."/>
            <person name="Quesneville H."/>
            <person name="Raymond J."/>
            <person name="Uhlig C."/>
            <person name="Valentin K.U."/>
            <person name="Worden A.Z."/>
            <person name="Armbrust E.V."/>
            <person name="Bowler C."/>
            <person name="Green B."/>
            <person name="Moulton V."/>
            <person name="Van Oosterhout C."/>
            <person name="Grigoriev I."/>
        </authorList>
    </citation>
    <scope>NUCLEOTIDE SEQUENCE [LARGE SCALE GENOMIC DNA]</scope>
    <source>
        <strain evidence="2 3">CCMP1102</strain>
    </source>
</reference>
<protein>
    <submittedName>
        <fullName evidence="2">Uncharacterized protein</fullName>
    </submittedName>
</protein>
<dbReference type="AlphaFoldDB" id="A0A1E7F3T9"/>
<feature type="compositionally biased region" description="Basic and acidic residues" evidence="1">
    <location>
        <begin position="694"/>
        <end position="707"/>
    </location>
</feature>
<feature type="region of interest" description="Disordered" evidence="1">
    <location>
        <begin position="26"/>
        <end position="54"/>
    </location>
</feature>
<dbReference type="GO" id="GO:0000981">
    <property type="term" value="F:DNA-binding transcription factor activity, RNA polymerase II-specific"/>
    <property type="evidence" value="ECO:0007669"/>
    <property type="project" value="TreeGrafter"/>
</dbReference>
<dbReference type="KEGG" id="fcy:FRACYDRAFT_244124"/>
<evidence type="ECO:0000313" key="2">
    <source>
        <dbReference type="EMBL" id="OEU12851.1"/>
    </source>
</evidence>
<name>A0A1E7F3T9_9STRA</name>
<feature type="compositionally biased region" description="Low complexity" evidence="1">
    <location>
        <begin position="159"/>
        <end position="173"/>
    </location>
</feature>
<evidence type="ECO:0000256" key="1">
    <source>
        <dbReference type="SAM" id="MobiDB-lite"/>
    </source>
</evidence>
<gene>
    <name evidence="2" type="ORF">FRACYDRAFT_244124</name>
</gene>
<dbReference type="PANTHER" id="PTHR14596">
    <property type="entry name" value="ZINC FINGER PROTEIN"/>
    <property type="match status" value="1"/>
</dbReference>
<proteinExistence type="predicted"/>
<dbReference type="Proteomes" id="UP000095751">
    <property type="component" value="Unassembled WGS sequence"/>
</dbReference>
<accession>A0A1E7F3T9</accession>
<dbReference type="EMBL" id="KV784364">
    <property type="protein sequence ID" value="OEU12851.1"/>
    <property type="molecule type" value="Genomic_DNA"/>
</dbReference>
<feature type="region of interest" description="Disordered" evidence="1">
    <location>
        <begin position="694"/>
        <end position="714"/>
    </location>
</feature>
<feature type="compositionally biased region" description="Acidic residues" evidence="1">
    <location>
        <begin position="26"/>
        <end position="48"/>
    </location>
</feature>
<sequence>MHACCIFLLKSYIQKRIAEIKLEIMDDGNDNNDNDNDEMEVDNEEEEEQQQHQPVLLRRISRHALNRRHNRHGHPGRPKFSLGTKISLTDNILYEQYENSMIIRLDGEIIGYERIIIHTDDDDDKEEMTEKEIAVAAAAVAASYQIDTNDNGNRDESKSTSATATATDSTTMEQDQDQKPEHQQEQQQCTFLKFMSETEIKSNLSNDDPSYIIDLYFGRNLREMIQVHHTLVRDRSLMPDITQMNWCTLFQAIQRKPTLARARFPLYDEDGDVIGNFTILAMALLIILLNKRDDDDDDTPKIVYDVDDKTIIKTLLQFYPKGIEQGKYHDKNRQLKGGSKFLGILHFILENDDEEDQHIIYQNNSTSSDSNNEQPDYFANLLDPEILKLLITSSSPRCTSSYNHGQYLCTEYCPSLQNHLPIHRFMYSAWVTTSSSRTTRRRQKQSKQYNGITKNINTITDWLCSDGVSLEIDDTILLSPQLRIILQNNWQSVTFMLCEKFTGTMNYSTKVLNYLLYDCIAGGCCNDKPTNPDDSNNLASVETIFGFFLHHGGGGIVKWFKDHLSRRSLSNKNNDYNNVPNSLITLMFKYLNGGVEPGQPPQQNYTRQDNIQNFFHSCLQLYVNNQRSLLSIPPTNITCRSSHDRVKAYVSSGQQQQQQYCDHNYNDKRNRRECVLDALAIVQRNMVVFLEAGKNDDGNDEVSKNDDGNDAADENENERRMLQLRSHNYVVKHLKIIGLMWKKYYNTFWLLSITTPTSILTTADTITTKSNTTNTTNNNNNNSTNNNNNNNSTTTISDGGFATSGSATGINLLPRGHHYNINNNDVNVVERIYELLRANPAAILLATTTTTSRTVFLERRRRQQRTALAMATAAATSATSIIAPTVTPSKPALAFGQVSEIEVEGVGK</sequence>
<dbReference type="PANTHER" id="PTHR14596:SF72">
    <property type="entry name" value="ZINC FINGER PROTEIN MSN2-RELATED"/>
    <property type="match status" value="1"/>
</dbReference>
<dbReference type="GO" id="GO:0000987">
    <property type="term" value="F:cis-regulatory region sequence-specific DNA binding"/>
    <property type="evidence" value="ECO:0007669"/>
    <property type="project" value="TreeGrafter"/>
</dbReference>
<dbReference type="InParanoid" id="A0A1E7F3T9"/>
<feature type="region of interest" description="Disordered" evidence="1">
    <location>
        <begin position="769"/>
        <end position="800"/>
    </location>
</feature>